<evidence type="ECO:0000313" key="20">
    <source>
        <dbReference type="EMBL" id="NOT35508.1"/>
    </source>
</evidence>
<dbReference type="CDD" id="cd02796">
    <property type="entry name" value="tRNA_bind_bactPheRS"/>
    <property type="match status" value="1"/>
</dbReference>
<dbReference type="AlphaFoldDB" id="A0A849SIC3"/>
<dbReference type="SUPFAM" id="SSF56037">
    <property type="entry name" value="PheT/TilS domain"/>
    <property type="match status" value="1"/>
</dbReference>
<dbReference type="InterPro" id="IPR045864">
    <property type="entry name" value="aa-tRNA-synth_II/BPL/LPL"/>
</dbReference>
<name>A0A849SIC3_UNCEI</name>
<evidence type="ECO:0000256" key="11">
    <source>
        <dbReference type="ARBA" id="ARBA00022884"/>
    </source>
</evidence>
<dbReference type="Gene3D" id="3.50.40.10">
    <property type="entry name" value="Phenylalanyl-trna Synthetase, Chain B, domain 3"/>
    <property type="match status" value="1"/>
</dbReference>
<evidence type="ECO:0000256" key="4">
    <source>
        <dbReference type="ARBA" id="ARBA00022490"/>
    </source>
</evidence>
<dbReference type="InterPro" id="IPR020825">
    <property type="entry name" value="Phe-tRNA_synthase-like_B3/B4"/>
</dbReference>
<evidence type="ECO:0000259" key="17">
    <source>
        <dbReference type="PROSITE" id="PS50886"/>
    </source>
</evidence>
<evidence type="ECO:0000256" key="15">
    <source>
        <dbReference type="HAMAP-Rule" id="MF_00283"/>
    </source>
</evidence>
<dbReference type="GO" id="GO:0009328">
    <property type="term" value="C:phenylalanine-tRNA ligase complex"/>
    <property type="evidence" value="ECO:0007669"/>
    <property type="project" value="TreeGrafter"/>
</dbReference>
<dbReference type="SUPFAM" id="SSF50249">
    <property type="entry name" value="Nucleic acid-binding proteins"/>
    <property type="match status" value="1"/>
</dbReference>
<feature type="binding site" evidence="15">
    <location>
        <position position="468"/>
    </location>
    <ligand>
        <name>Mg(2+)</name>
        <dbReference type="ChEBI" id="CHEBI:18420"/>
        <note>shared with alpha subunit</note>
    </ligand>
</feature>
<gene>
    <name evidence="15" type="primary">pheT</name>
    <name evidence="20" type="ORF">HOP12_15285</name>
</gene>
<dbReference type="SUPFAM" id="SSF54991">
    <property type="entry name" value="Anticodon-binding domain of PheRS"/>
    <property type="match status" value="1"/>
</dbReference>
<dbReference type="InterPro" id="IPR009061">
    <property type="entry name" value="DNA-bd_dom_put_sf"/>
</dbReference>
<dbReference type="InterPro" id="IPR002547">
    <property type="entry name" value="tRNA-bd_dom"/>
</dbReference>
<comment type="cofactor">
    <cofactor evidence="15">
        <name>Mg(2+)</name>
        <dbReference type="ChEBI" id="CHEBI:18420"/>
    </cofactor>
    <text evidence="15">Binds 2 magnesium ions per tetramer.</text>
</comment>
<evidence type="ECO:0000259" key="19">
    <source>
        <dbReference type="PROSITE" id="PS51483"/>
    </source>
</evidence>
<dbReference type="InterPro" id="IPR036690">
    <property type="entry name" value="Fdx_antiC-bd_sf"/>
</dbReference>
<dbReference type="InterPro" id="IPR004532">
    <property type="entry name" value="Phe-tRNA-ligase_IIc_bsu_bact"/>
</dbReference>
<evidence type="ECO:0000256" key="6">
    <source>
        <dbReference type="ARBA" id="ARBA00022598"/>
    </source>
</evidence>
<dbReference type="GO" id="GO:0006432">
    <property type="term" value="P:phenylalanyl-tRNA aminoacylation"/>
    <property type="evidence" value="ECO:0007669"/>
    <property type="project" value="UniProtKB-UniRule"/>
</dbReference>
<keyword evidence="13 15" id="KW-0030">Aminoacyl-tRNA synthetase</keyword>
<evidence type="ECO:0000256" key="12">
    <source>
        <dbReference type="ARBA" id="ARBA00022917"/>
    </source>
</evidence>
<keyword evidence="6 15" id="KW-0436">Ligase</keyword>
<keyword evidence="12 15" id="KW-0648">Protein biosynthesis</keyword>
<dbReference type="Gene3D" id="2.40.50.140">
    <property type="entry name" value="Nucleic acid-binding proteins"/>
    <property type="match status" value="1"/>
</dbReference>
<dbReference type="Pfam" id="PF01588">
    <property type="entry name" value="tRNA_bind"/>
    <property type="match status" value="1"/>
</dbReference>
<evidence type="ECO:0000256" key="2">
    <source>
        <dbReference type="ARBA" id="ARBA00008653"/>
    </source>
</evidence>
<feature type="domain" description="FDX-ACB" evidence="18">
    <location>
        <begin position="718"/>
        <end position="811"/>
    </location>
</feature>
<dbReference type="SUPFAM" id="SSF46955">
    <property type="entry name" value="Putative DNA-binding domain"/>
    <property type="match status" value="1"/>
</dbReference>
<dbReference type="EC" id="6.1.1.20" evidence="15"/>
<dbReference type="Gene3D" id="3.30.70.380">
    <property type="entry name" value="Ferrodoxin-fold anticodon-binding domain"/>
    <property type="match status" value="1"/>
</dbReference>
<evidence type="ECO:0000256" key="14">
    <source>
        <dbReference type="ARBA" id="ARBA00049255"/>
    </source>
</evidence>
<dbReference type="InterPro" id="IPR045060">
    <property type="entry name" value="Phe-tRNA-ligase_IIc_bsu"/>
</dbReference>
<keyword evidence="5 16" id="KW-0820">tRNA-binding</keyword>
<dbReference type="GO" id="GO:0004826">
    <property type="term" value="F:phenylalanine-tRNA ligase activity"/>
    <property type="evidence" value="ECO:0007669"/>
    <property type="project" value="UniProtKB-UniRule"/>
</dbReference>
<evidence type="ECO:0000256" key="1">
    <source>
        <dbReference type="ARBA" id="ARBA00004496"/>
    </source>
</evidence>
<dbReference type="PROSITE" id="PS50886">
    <property type="entry name" value="TRBD"/>
    <property type="match status" value="1"/>
</dbReference>
<dbReference type="SMART" id="SM00873">
    <property type="entry name" value="B3_4"/>
    <property type="match status" value="1"/>
</dbReference>
<dbReference type="Pfam" id="PF03147">
    <property type="entry name" value="FDX-ACB"/>
    <property type="match status" value="1"/>
</dbReference>
<keyword evidence="4 15" id="KW-0963">Cytoplasm</keyword>
<evidence type="ECO:0000256" key="16">
    <source>
        <dbReference type="PROSITE-ProRule" id="PRU00209"/>
    </source>
</evidence>
<keyword evidence="9 15" id="KW-0067">ATP-binding</keyword>
<comment type="similarity">
    <text evidence="2 15">Belongs to the phenylalanyl-tRNA synthetase beta subunit family. Type 1 subfamily.</text>
</comment>
<dbReference type="Gene3D" id="3.30.930.10">
    <property type="entry name" value="Bira Bifunctional Protein, Domain 2"/>
    <property type="match status" value="1"/>
</dbReference>
<evidence type="ECO:0000256" key="8">
    <source>
        <dbReference type="ARBA" id="ARBA00022741"/>
    </source>
</evidence>
<comment type="subcellular location">
    <subcellularLocation>
        <location evidence="1 15">Cytoplasm</location>
    </subcellularLocation>
</comment>
<evidence type="ECO:0000259" key="18">
    <source>
        <dbReference type="PROSITE" id="PS51447"/>
    </source>
</evidence>
<dbReference type="Pfam" id="PF03484">
    <property type="entry name" value="B5"/>
    <property type="match status" value="1"/>
</dbReference>
<evidence type="ECO:0000256" key="13">
    <source>
        <dbReference type="ARBA" id="ARBA00023146"/>
    </source>
</evidence>
<dbReference type="NCBIfam" id="TIGR00472">
    <property type="entry name" value="pheT_bact"/>
    <property type="match status" value="1"/>
</dbReference>
<feature type="binding site" evidence="15">
    <location>
        <position position="458"/>
    </location>
    <ligand>
        <name>Mg(2+)</name>
        <dbReference type="ChEBI" id="CHEBI:18420"/>
        <note>shared with alpha subunit</note>
    </ligand>
</feature>
<dbReference type="PROSITE" id="PS51447">
    <property type="entry name" value="FDX_ACB"/>
    <property type="match status" value="1"/>
</dbReference>
<proteinExistence type="inferred from homology"/>
<evidence type="ECO:0000256" key="7">
    <source>
        <dbReference type="ARBA" id="ARBA00022723"/>
    </source>
</evidence>
<accession>A0A849SIC3</accession>
<keyword evidence="10 15" id="KW-0460">Magnesium</keyword>
<evidence type="ECO:0000256" key="3">
    <source>
        <dbReference type="ARBA" id="ARBA00011209"/>
    </source>
</evidence>
<comment type="subunit">
    <text evidence="3 15">Tetramer of two alpha and two beta subunits.</text>
</comment>
<dbReference type="InterPro" id="IPR041616">
    <property type="entry name" value="PheRS_beta_core"/>
</dbReference>
<comment type="caution">
    <text evidence="20">The sequence shown here is derived from an EMBL/GenBank/DDBJ whole genome shotgun (WGS) entry which is preliminary data.</text>
</comment>
<dbReference type="Pfam" id="PF03483">
    <property type="entry name" value="B3_4"/>
    <property type="match status" value="1"/>
</dbReference>
<evidence type="ECO:0000313" key="21">
    <source>
        <dbReference type="Proteomes" id="UP000580839"/>
    </source>
</evidence>
<dbReference type="InterPro" id="IPR005121">
    <property type="entry name" value="Fdx_antiC-bd"/>
</dbReference>
<keyword evidence="11 16" id="KW-0694">RNA-binding</keyword>
<dbReference type="GO" id="GO:0000287">
    <property type="term" value="F:magnesium ion binding"/>
    <property type="evidence" value="ECO:0007669"/>
    <property type="project" value="UniProtKB-UniRule"/>
</dbReference>
<dbReference type="InterPro" id="IPR012340">
    <property type="entry name" value="NA-bd_OB-fold"/>
</dbReference>
<evidence type="ECO:0000256" key="5">
    <source>
        <dbReference type="ARBA" id="ARBA00022555"/>
    </source>
</evidence>
<keyword evidence="7 15" id="KW-0479">Metal-binding</keyword>
<feature type="domain" description="B5" evidence="19">
    <location>
        <begin position="405"/>
        <end position="480"/>
    </location>
</feature>
<dbReference type="FunFam" id="3.30.70.380:FF:000001">
    <property type="entry name" value="Phenylalanine--tRNA ligase beta subunit"/>
    <property type="match status" value="1"/>
</dbReference>
<dbReference type="HAMAP" id="MF_00283">
    <property type="entry name" value="Phe_tRNA_synth_beta1"/>
    <property type="match status" value="1"/>
</dbReference>
<dbReference type="GO" id="GO:0005524">
    <property type="term" value="F:ATP binding"/>
    <property type="evidence" value="ECO:0007669"/>
    <property type="project" value="UniProtKB-UniRule"/>
</dbReference>
<protein>
    <recommendedName>
        <fullName evidence="15">Phenylalanine--tRNA ligase beta subunit</fullName>
        <ecNumber evidence="15">6.1.1.20</ecNumber>
    </recommendedName>
    <alternativeName>
        <fullName evidence="15">Phenylalanyl-tRNA synthetase beta subunit</fullName>
        <shortName evidence="15">PheRS</shortName>
    </alternativeName>
</protein>
<evidence type="ECO:0000256" key="9">
    <source>
        <dbReference type="ARBA" id="ARBA00022840"/>
    </source>
</evidence>
<dbReference type="SUPFAM" id="SSF55681">
    <property type="entry name" value="Class II aaRS and biotin synthetases"/>
    <property type="match status" value="1"/>
</dbReference>
<keyword evidence="8 15" id="KW-0547">Nucleotide-binding</keyword>
<dbReference type="Gene3D" id="3.30.56.10">
    <property type="match status" value="2"/>
</dbReference>
<dbReference type="SMART" id="SM00896">
    <property type="entry name" value="FDX-ACB"/>
    <property type="match status" value="1"/>
</dbReference>
<dbReference type="GO" id="GO:0000049">
    <property type="term" value="F:tRNA binding"/>
    <property type="evidence" value="ECO:0007669"/>
    <property type="project" value="UniProtKB-UniRule"/>
</dbReference>
<feature type="binding site" evidence="15">
    <location>
        <position position="467"/>
    </location>
    <ligand>
        <name>Mg(2+)</name>
        <dbReference type="ChEBI" id="CHEBI:18420"/>
        <note>shared with alpha subunit</note>
    </ligand>
</feature>
<dbReference type="SMART" id="SM00874">
    <property type="entry name" value="B5"/>
    <property type="match status" value="1"/>
</dbReference>
<dbReference type="InterPro" id="IPR005146">
    <property type="entry name" value="B3/B4_tRNA-bd"/>
</dbReference>
<dbReference type="PROSITE" id="PS51483">
    <property type="entry name" value="B5"/>
    <property type="match status" value="1"/>
</dbReference>
<feature type="binding site" evidence="15">
    <location>
        <position position="464"/>
    </location>
    <ligand>
        <name>Mg(2+)</name>
        <dbReference type="ChEBI" id="CHEBI:18420"/>
        <note>shared with alpha subunit</note>
    </ligand>
</feature>
<dbReference type="PANTHER" id="PTHR10947:SF0">
    <property type="entry name" value="PHENYLALANINE--TRNA LIGASE BETA SUBUNIT"/>
    <property type="match status" value="1"/>
</dbReference>
<evidence type="ECO:0000256" key="10">
    <source>
        <dbReference type="ARBA" id="ARBA00022842"/>
    </source>
</evidence>
<organism evidence="20 21">
    <name type="scientific">Eiseniibacteriota bacterium</name>
    <dbReference type="NCBI Taxonomy" id="2212470"/>
    <lineage>
        <taxon>Bacteria</taxon>
        <taxon>Candidatus Eiseniibacteriota</taxon>
    </lineage>
</organism>
<comment type="catalytic activity">
    <reaction evidence="14 15">
        <text>tRNA(Phe) + L-phenylalanine + ATP = L-phenylalanyl-tRNA(Phe) + AMP + diphosphate + H(+)</text>
        <dbReference type="Rhea" id="RHEA:19413"/>
        <dbReference type="Rhea" id="RHEA-COMP:9668"/>
        <dbReference type="Rhea" id="RHEA-COMP:9699"/>
        <dbReference type="ChEBI" id="CHEBI:15378"/>
        <dbReference type="ChEBI" id="CHEBI:30616"/>
        <dbReference type="ChEBI" id="CHEBI:33019"/>
        <dbReference type="ChEBI" id="CHEBI:58095"/>
        <dbReference type="ChEBI" id="CHEBI:78442"/>
        <dbReference type="ChEBI" id="CHEBI:78531"/>
        <dbReference type="ChEBI" id="CHEBI:456215"/>
        <dbReference type="EC" id="6.1.1.20"/>
    </reaction>
</comment>
<sequence length="814" mass="87967">MKLPISWLRELVAVDGSPEVIAEALTTRGFYVVDWAWTRPPLPGLLVARIDAIRPHPGADRLRLVTVDLGGRSLEIVCGAPELELGWLVALAPVGSVLPSGLRIRESKIRGVVSPGMLCSETELGRTSEGGGLFRVPTSGGSVPSTPGAALDSVLGPSDAVLDVETPFNRPDGLGVMGLAREVKAALAGSWQPGAVDLMLAAPVPDQRFPLQNLAPEACTSIYAQEISGIRVGPSPDWLVARLALMGQRSVNNIVDITNFVLFELGHPMHAFDLNKLEGRELRVRWATPGERITTLDGTARTLSEQVLVLADASRALDIAGVMGGLDCEVKASTRTILLTCAHFDARCVRRSSQAQGLRTEAARRYERGVDSELGPRAVARFDALLAHVAPDARIERSAFQSTPPVARVMRLRASRCERLIGIPLQSERCAELLAGLEFGVRESAGELDVTIPSWRPDCTVEADLVEEVARANGYDRIPENPIRSSGAYARRSPVERCVRAARDAMVALGIDEAITSSLVSEAENAQSAALLDRQAAHLRLLNPMSKEGEWLRGDLVTGLLRATSLNLRQRAGAVRLFEVGRVFADTSGPLPVESLQIAAVLSGKRLAHTHDPAPASPKDAFDPSGAVDFLDAKGMAQAWLARMQAGESGWHPHASRFWRGAGGARISHAGKPIGWLGELSAAFLSTWEIDQPVFLFVVEMESLIQSSVEVRTATPLPRYPAVHRDVAFHVPHQVLSGEVEHSILASGGESLRSVDLFDHYRGSSSPAGTRSLAYRLVFQDLTRTLTESEISERLERIVKSVSTQHQAQLRDRT</sequence>
<dbReference type="InterPro" id="IPR033714">
    <property type="entry name" value="tRNA_bind_bactPheRS"/>
</dbReference>
<dbReference type="PANTHER" id="PTHR10947">
    <property type="entry name" value="PHENYLALANYL-TRNA SYNTHETASE BETA CHAIN AND LEUCINE-RICH REPEAT-CONTAINING PROTEIN 47"/>
    <property type="match status" value="1"/>
</dbReference>
<dbReference type="Proteomes" id="UP000580839">
    <property type="component" value="Unassembled WGS sequence"/>
</dbReference>
<dbReference type="InterPro" id="IPR005147">
    <property type="entry name" value="tRNA_synthase_B5-dom"/>
</dbReference>
<feature type="domain" description="TRNA-binding" evidence="17">
    <location>
        <begin position="39"/>
        <end position="152"/>
    </location>
</feature>
<reference evidence="20 21" key="1">
    <citation type="submission" date="2020-04" db="EMBL/GenBank/DDBJ databases">
        <title>Metagenomic profiling of ammonia- and methane-oxidizing microorganisms in a Dutch drinking water treatment plant.</title>
        <authorList>
            <person name="Poghosyan L."/>
            <person name="Leucker S."/>
        </authorList>
    </citation>
    <scope>NUCLEOTIDE SEQUENCE [LARGE SCALE GENOMIC DNA]</scope>
    <source>
        <strain evidence="20">S-RSF-IL-03</strain>
    </source>
</reference>
<dbReference type="EMBL" id="JABFRW010000200">
    <property type="protein sequence ID" value="NOT35508.1"/>
    <property type="molecule type" value="Genomic_DNA"/>
</dbReference>
<dbReference type="Pfam" id="PF17759">
    <property type="entry name" value="tRNA_synthFbeta"/>
    <property type="match status" value="1"/>
</dbReference>